<dbReference type="InterPro" id="IPR052739">
    <property type="entry name" value="FAAH2"/>
</dbReference>
<dbReference type="GO" id="GO:0012505">
    <property type="term" value="C:endomembrane system"/>
    <property type="evidence" value="ECO:0007669"/>
    <property type="project" value="TreeGrafter"/>
</dbReference>
<protein>
    <recommendedName>
        <fullName evidence="1">Amidase domain-containing protein</fullName>
    </recommendedName>
</protein>
<feature type="domain" description="Amidase" evidence="1">
    <location>
        <begin position="25"/>
        <end position="460"/>
    </location>
</feature>
<gene>
    <name evidence="2" type="ORF">BWI75_17880</name>
</gene>
<comment type="caution">
    <text evidence="2">The sequence shown here is derived from an EMBL/GenBank/DDBJ whole genome shotgun (WGS) entry which is preliminary data.</text>
</comment>
<dbReference type="PANTHER" id="PTHR43372:SF4">
    <property type="entry name" value="FATTY-ACID AMIDE HYDROLASE 2"/>
    <property type="match status" value="1"/>
</dbReference>
<dbReference type="Pfam" id="PF01425">
    <property type="entry name" value="Amidase"/>
    <property type="match status" value="1"/>
</dbReference>
<organism evidence="2 3">
    <name type="scientific">Gloeocapsopsis dulcis AAB1 = 1H9</name>
    <dbReference type="NCBI Taxonomy" id="1433147"/>
    <lineage>
        <taxon>Bacteria</taxon>
        <taxon>Bacillati</taxon>
        <taxon>Cyanobacteriota</taxon>
        <taxon>Cyanophyceae</taxon>
        <taxon>Oscillatoriophycideae</taxon>
        <taxon>Chroococcales</taxon>
        <taxon>Chroococcaceae</taxon>
        <taxon>Gloeocapsopsis</taxon>
        <taxon>Gloeocapsopsis dulcis</taxon>
    </lineage>
</organism>
<sequence>MNDIVFLPAYQLAKTIRDRQVSALEVLEAYLQQIAQHNPTINAIITLDEENAIAKAKAADVALAKGEVWGELHGVPVTVKDCYETVGMRTTCGYKGLSNYIPQHDATAVSRIRNAGAIILGKTNLALLASDMQTNSDFGRTNNPWNLAYTVGGSSGGSAAAVAVGLSPLDLCSGMGGSGRIPAHFCGVFGMKPTENRVSMAGAWATPLEGDRGLQYMYAAGAMTRSVADLKLWLSLVEGADGRSWQVPPTHSEVVDARSLKEYRIAWSDGFGDVPVSIEIRTVLEKLANTLASHGCVVEKANPSPFDFTGAIETCGELIGAWMSTRPIPQLPLLQDNLRRLISGGSVVKSSLRGTRFNLKQYASAMARRDRFTAQLEQFLVNCDAWICPTVAFPAFGHQPVGRPISIDGQQVNYLLGGVAYTAIFTLTGHPVVVIPVGQTAAVPISIQLVGRRWYDMQLLHIAEKITEVIETYQRPLGF</sequence>
<dbReference type="EMBL" id="NAPY01000032">
    <property type="protein sequence ID" value="MUL38148.1"/>
    <property type="molecule type" value="Genomic_DNA"/>
</dbReference>
<dbReference type="Proteomes" id="UP000441797">
    <property type="component" value="Unassembled WGS sequence"/>
</dbReference>
<dbReference type="RefSeq" id="WP_105219192.1">
    <property type="nucleotide sequence ID" value="NZ_CAWNSU010000031.1"/>
</dbReference>
<reference evidence="2 3" key="1">
    <citation type="journal article" date="2019" name="Front. Microbiol.">
        <title>Genomic Features for Desiccation Tolerance and Sugar Biosynthesis in the Extremophile Gloeocapsopsis sp. UTEX B3054.</title>
        <authorList>
            <person name="Urrejola C."/>
            <person name="Alcorta J."/>
            <person name="Salas L."/>
            <person name="Vasquez M."/>
            <person name="Polz M.F."/>
            <person name="Vicuna R."/>
            <person name="Diez B."/>
        </authorList>
    </citation>
    <scope>NUCLEOTIDE SEQUENCE [LARGE SCALE GENOMIC DNA]</scope>
    <source>
        <strain evidence="2 3">1H9</strain>
    </source>
</reference>
<evidence type="ECO:0000313" key="3">
    <source>
        <dbReference type="Proteomes" id="UP000441797"/>
    </source>
</evidence>
<name>A0A6N8FYD7_9CHRO</name>
<dbReference type="Gene3D" id="3.90.1300.10">
    <property type="entry name" value="Amidase signature (AS) domain"/>
    <property type="match status" value="1"/>
</dbReference>
<accession>A0A6N8FYD7</accession>
<evidence type="ECO:0000259" key="1">
    <source>
        <dbReference type="Pfam" id="PF01425"/>
    </source>
</evidence>
<dbReference type="SUPFAM" id="SSF75304">
    <property type="entry name" value="Amidase signature (AS) enzymes"/>
    <property type="match status" value="1"/>
</dbReference>
<dbReference type="AlphaFoldDB" id="A0A6N8FYD7"/>
<evidence type="ECO:0000313" key="2">
    <source>
        <dbReference type="EMBL" id="MUL38148.1"/>
    </source>
</evidence>
<proteinExistence type="predicted"/>
<dbReference type="InterPro" id="IPR036928">
    <property type="entry name" value="AS_sf"/>
</dbReference>
<keyword evidence="3" id="KW-1185">Reference proteome</keyword>
<dbReference type="PANTHER" id="PTHR43372">
    <property type="entry name" value="FATTY-ACID AMIDE HYDROLASE"/>
    <property type="match status" value="1"/>
</dbReference>
<dbReference type="OrthoDB" id="9811471at2"/>
<dbReference type="InterPro" id="IPR023631">
    <property type="entry name" value="Amidase_dom"/>
</dbReference>